<protein>
    <recommendedName>
        <fullName evidence="2">TniQ domain-containing protein</fullName>
    </recommendedName>
</protein>
<dbReference type="EMBL" id="KF602048">
    <property type="protein sequence ID" value="AHE39219.1"/>
    <property type="molecule type" value="Genomic_DNA"/>
</dbReference>
<dbReference type="Pfam" id="PF06527">
    <property type="entry name" value="TniQ"/>
    <property type="match status" value="1"/>
</dbReference>
<dbReference type="InterPro" id="IPR009492">
    <property type="entry name" value="TniQ"/>
</dbReference>
<evidence type="ECO:0000313" key="3">
    <source>
        <dbReference type="EMBL" id="AHE39219.1"/>
    </source>
</evidence>
<feature type="compositionally biased region" description="Basic and acidic residues" evidence="1">
    <location>
        <begin position="1"/>
        <end position="21"/>
    </location>
</feature>
<organism evidence="3">
    <name type="scientific">Streptomyces sp. FR1</name>
    <dbReference type="NCBI Taxonomy" id="349971"/>
    <lineage>
        <taxon>Bacteria</taxon>
        <taxon>Bacillati</taxon>
        <taxon>Actinomycetota</taxon>
        <taxon>Actinomycetes</taxon>
        <taxon>Kitasatosporales</taxon>
        <taxon>Streptomycetaceae</taxon>
        <taxon>Streptomyces</taxon>
    </lineage>
</organism>
<evidence type="ECO:0000256" key="1">
    <source>
        <dbReference type="SAM" id="MobiDB-lite"/>
    </source>
</evidence>
<sequence length="234" mass="25294">MTNPRNREHDRAVRQYKREHPGITLDQARAAVAARSARQPGLPARIPAAPLPRPAERLEGYIQRVAAAAGVQRHRAMELLGLAPGTSATERLDHLTAGPLPDHTVQALTAATGMTADQARALTAPRTTAEQTPDLENLARQLLEDKHIRPGGAGKTRTTVGDLARLLTETYGSRVLPVDLPVHELFPAPYRPVVTDLDWPFDAPRPPIDPEVFDEVAKALGIEQDSGADAPPSQ</sequence>
<feature type="region of interest" description="Disordered" evidence="1">
    <location>
        <begin position="1"/>
        <end position="22"/>
    </location>
</feature>
<accession>V9Z5E6</accession>
<evidence type="ECO:0000259" key="2">
    <source>
        <dbReference type="Pfam" id="PF06527"/>
    </source>
</evidence>
<keyword evidence="3" id="KW-0614">Plasmid</keyword>
<geneLocation type="plasmid" evidence="3">
    <name>pFRL3</name>
</geneLocation>
<reference evidence="3" key="1">
    <citation type="submission" date="2013-09" db="EMBL/GenBank/DDBJ databases">
        <title>Complete nucleotide sequence of Streptomyces linear plasmid pFRL3.</title>
        <authorList>
            <person name="Chen Z."/>
            <person name="Fang P."/>
            <person name="Qin Z."/>
        </authorList>
    </citation>
    <scope>NUCLEOTIDE SEQUENCE</scope>
    <source>
        <plasmid evidence="3">pFRL3</plasmid>
    </source>
</reference>
<proteinExistence type="predicted"/>
<gene>
    <name evidence="3" type="ORF">pFRL3_442c</name>
</gene>
<dbReference type="AlphaFoldDB" id="V9Z5E6"/>
<name>V9Z5E6_9ACTN</name>
<dbReference type="RefSeq" id="WP_024126600.1">
    <property type="nucleotide sequence ID" value="NC_023283.1"/>
</dbReference>
<feature type="domain" description="TniQ" evidence="2">
    <location>
        <begin position="49"/>
        <end position="140"/>
    </location>
</feature>